<gene>
    <name evidence="1" type="ORF">E1B03_07470</name>
</gene>
<evidence type="ECO:0000313" key="2">
    <source>
        <dbReference type="Proteomes" id="UP000293850"/>
    </source>
</evidence>
<organism evidence="1 2">
    <name type="scientific">Citrobacter arsenatis</name>
    <dbReference type="NCBI Taxonomy" id="2546350"/>
    <lineage>
        <taxon>Bacteria</taxon>
        <taxon>Pseudomonadati</taxon>
        <taxon>Pseudomonadota</taxon>
        <taxon>Gammaproteobacteria</taxon>
        <taxon>Enterobacterales</taxon>
        <taxon>Enterobacteriaceae</taxon>
        <taxon>Citrobacter</taxon>
    </lineage>
</organism>
<accession>A0A4P6WGS9</accession>
<protein>
    <submittedName>
        <fullName evidence="1">Uncharacterized protein</fullName>
    </submittedName>
</protein>
<proteinExistence type="predicted"/>
<name>A0A4P6WGS9_9ENTR</name>
<dbReference type="Proteomes" id="UP000293850">
    <property type="component" value="Chromosome"/>
</dbReference>
<evidence type="ECO:0000313" key="1">
    <source>
        <dbReference type="EMBL" id="QBM22289.1"/>
    </source>
</evidence>
<keyword evidence="2" id="KW-1185">Reference proteome</keyword>
<dbReference type="KEGG" id="cars:E1B03_07470"/>
<dbReference type="EMBL" id="CP037864">
    <property type="protein sequence ID" value="QBM22289.1"/>
    <property type="molecule type" value="Genomic_DNA"/>
</dbReference>
<dbReference type="AlphaFoldDB" id="A0A4P6WGS9"/>
<sequence>MLSKIINILNTCIPKSDVLRAELLPGDFLDTLERAEKINIRTLRQQPEQKALTQQALTV</sequence>
<dbReference type="RefSeq" id="WP_103768697.1">
    <property type="nucleotide sequence ID" value="NZ_CP037864.1"/>
</dbReference>
<reference evidence="1 2" key="1">
    <citation type="submission" date="2019-03" db="EMBL/GenBank/DDBJ databases">
        <title>Complete genome sequence of an arsenate-respiring bacteria, Citrobacter sp. LY-1.</title>
        <authorList>
            <person name="Wang H."/>
            <person name="Liu Y."/>
            <person name="Li Q."/>
            <person name="Huang J."/>
        </authorList>
    </citation>
    <scope>NUCLEOTIDE SEQUENCE [LARGE SCALE GENOMIC DNA]</scope>
    <source>
        <strain evidence="1 2">LY-1</strain>
    </source>
</reference>